<evidence type="ECO:0000256" key="2">
    <source>
        <dbReference type="SAM" id="Phobius"/>
    </source>
</evidence>
<dbReference type="GO" id="GO:0006782">
    <property type="term" value="P:protoporphyrinogen IX biosynthetic process"/>
    <property type="evidence" value="ECO:0007669"/>
    <property type="project" value="UniProtKB-UniPathway"/>
</dbReference>
<evidence type="ECO:0000256" key="1">
    <source>
        <dbReference type="SAM" id="MobiDB-lite"/>
    </source>
</evidence>
<feature type="transmembrane region" description="Helical" evidence="2">
    <location>
        <begin position="14"/>
        <end position="34"/>
    </location>
</feature>
<dbReference type="RefSeq" id="WP_066813028.1">
    <property type="nucleotide sequence ID" value="NZ_CP012661.1"/>
</dbReference>
<feature type="transmembrane region" description="Helical" evidence="2">
    <location>
        <begin position="120"/>
        <end position="142"/>
    </location>
</feature>
<organism evidence="3 4">
    <name type="scientific">Frigidibacter mobilis</name>
    <dbReference type="NCBI Taxonomy" id="1335048"/>
    <lineage>
        <taxon>Bacteria</taxon>
        <taxon>Pseudomonadati</taxon>
        <taxon>Pseudomonadota</taxon>
        <taxon>Alphaproteobacteria</taxon>
        <taxon>Rhodobacterales</taxon>
        <taxon>Paracoccaceae</taxon>
        <taxon>Frigidibacter</taxon>
    </lineage>
</organism>
<evidence type="ECO:0000313" key="3">
    <source>
        <dbReference type="EMBL" id="AMY69362.1"/>
    </source>
</evidence>
<gene>
    <name evidence="3" type="ORF">AKL17_2116</name>
</gene>
<feature type="region of interest" description="Disordered" evidence="1">
    <location>
        <begin position="187"/>
        <end position="211"/>
    </location>
</feature>
<feature type="transmembrane region" description="Helical" evidence="2">
    <location>
        <begin position="55"/>
        <end position="78"/>
    </location>
</feature>
<accession>A0A159Z2T6</accession>
<dbReference type="OrthoDB" id="7570050at2"/>
<reference evidence="3 4" key="1">
    <citation type="submission" date="2015-09" db="EMBL/GenBank/DDBJ databases">
        <title>Complete genome sequence of Defluviimonas alba cai42t isolated from an oilfield in Xinjiang.</title>
        <authorList>
            <person name="Geng S."/>
            <person name="Pan X."/>
            <person name="Wu X."/>
        </authorList>
    </citation>
    <scope>NUCLEOTIDE SEQUENCE [LARGE SCALE GENOMIC DNA]</scope>
    <source>
        <strain evidence="4">cai42</strain>
    </source>
</reference>
<name>A0A159Z2T6_9RHOB</name>
<dbReference type="InterPro" id="IPR005265">
    <property type="entry name" value="HemJ-like"/>
</dbReference>
<dbReference type="AlphaFoldDB" id="A0A159Z2T6"/>
<proteinExistence type="predicted"/>
<dbReference type="Proteomes" id="UP000076128">
    <property type="component" value="Chromosome"/>
</dbReference>
<evidence type="ECO:0000313" key="4">
    <source>
        <dbReference type="Proteomes" id="UP000076128"/>
    </source>
</evidence>
<keyword evidence="2" id="KW-0472">Membrane</keyword>
<feature type="compositionally biased region" description="Low complexity" evidence="1">
    <location>
        <begin position="189"/>
        <end position="211"/>
    </location>
</feature>
<dbReference type="KEGG" id="daa:AKL17_2116"/>
<keyword evidence="2" id="KW-1133">Transmembrane helix</keyword>
<dbReference type="EMBL" id="CP012661">
    <property type="protein sequence ID" value="AMY69362.1"/>
    <property type="molecule type" value="Genomic_DNA"/>
</dbReference>
<dbReference type="STRING" id="1335048.AKL17_2116"/>
<protein>
    <submittedName>
        <fullName evidence="3">Uncharacterized protein</fullName>
    </submittedName>
</protein>
<sequence length="211" mass="21661">MSGDLPGLTTLLKAVHILALGVWVGGLLLFPALLAERGNHPAGPALHRMHRRARFLYTAVLSPAAILAIASGTVLIFLREVYVPWFAAKLLLVAGLAMIHVFAASRIVELFKEEQPPRYALGAFAFAATSLLAAGTLTLVLAKPDLPLPGGPGADLFSPGGLGHWLEDAFPSLAPARHGQGAGVSVVLTGSSSSSSGASPSSSSSATSPMP</sequence>
<dbReference type="UniPathway" id="UPA00251">
    <property type="reaction ID" value="UER00324"/>
</dbReference>
<feature type="transmembrane region" description="Helical" evidence="2">
    <location>
        <begin position="90"/>
        <end position="108"/>
    </location>
</feature>
<keyword evidence="2" id="KW-0812">Transmembrane</keyword>
<dbReference type="Pfam" id="PF03653">
    <property type="entry name" value="UPF0093"/>
    <property type="match status" value="1"/>
</dbReference>
<keyword evidence="4" id="KW-1185">Reference proteome</keyword>